<dbReference type="Gene3D" id="1.10.3520.10">
    <property type="entry name" value="Glycolipid transfer protein"/>
    <property type="match status" value="1"/>
</dbReference>
<dbReference type="SUPFAM" id="SSF110004">
    <property type="entry name" value="Glycolipid transfer protein, GLTP"/>
    <property type="match status" value="1"/>
</dbReference>
<dbReference type="InterPro" id="IPR036497">
    <property type="entry name" value="GLTP_sf"/>
</dbReference>
<name>A0A835D5A2_TETSI</name>
<dbReference type="GO" id="GO:0016020">
    <property type="term" value="C:membrane"/>
    <property type="evidence" value="ECO:0007669"/>
    <property type="project" value="TreeGrafter"/>
</dbReference>
<evidence type="ECO:0000259" key="2">
    <source>
        <dbReference type="Pfam" id="PF08718"/>
    </source>
</evidence>
<organism evidence="3 4">
    <name type="scientific">Tetracentron sinense</name>
    <name type="common">Spur-leaf</name>
    <dbReference type="NCBI Taxonomy" id="13715"/>
    <lineage>
        <taxon>Eukaryota</taxon>
        <taxon>Viridiplantae</taxon>
        <taxon>Streptophyta</taxon>
        <taxon>Embryophyta</taxon>
        <taxon>Tracheophyta</taxon>
        <taxon>Spermatophyta</taxon>
        <taxon>Magnoliopsida</taxon>
        <taxon>Trochodendrales</taxon>
        <taxon>Trochodendraceae</taxon>
        <taxon>Tetracentron</taxon>
    </lineage>
</organism>
<evidence type="ECO:0000313" key="4">
    <source>
        <dbReference type="Proteomes" id="UP000655225"/>
    </source>
</evidence>
<protein>
    <recommendedName>
        <fullName evidence="2">Glycolipid transfer protein domain-containing protein</fullName>
    </recommendedName>
</protein>
<dbReference type="PANTHER" id="PTHR10219">
    <property type="entry name" value="GLYCOLIPID TRANSFER PROTEIN-RELATED"/>
    <property type="match status" value="1"/>
</dbReference>
<dbReference type="EMBL" id="JABCRI010000017">
    <property type="protein sequence ID" value="KAF8391003.1"/>
    <property type="molecule type" value="Genomic_DNA"/>
</dbReference>
<sequence>MLPLVPRICMSTKTGSSKDWGNSLKDPASMAYAREFFPHHGRVIRKAVATGMYALPTKAQLLKKLNEDDGDPPAQRNKVQLLFCILVFDEWNLKLKKASELDSEEKLEGMDTRENIEEEIMKKEGTYDIQTWTELKQNAMALSLPTPIWVVTIGIRVIPIGVQIMGTYTWNELREDLRAANDDMRALKEEFSSFKTAVKTFLSSFTPQIEDVLTEV</sequence>
<dbReference type="GO" id="GO:1902387">
    <property type="term" value="F:ceramide 1-phosphate binding"/>
    <property type="evidence" value="ECO:0007669"/>
    <property type="project" value="TreeGrafter"/>
</dbReference>
<accession>A0A835D5A2</accession>
<keyword evidence="1" id="KW-0175">Coiled coil</keyword>
<evidence type="ECO:0000313" key="3">
    <source>
        <dbReference type="EMBL" id="KAF8391003.1"/>
    </source>
</evidence>
<reference evidence="3 4" key="1">
    <citation type="submission" date="2020-04" db="EMBL/GenBank/DDBJ databases">
        <title>Plant Genome Project.</title>
        <authorList>
            <person name="Zhang R.-G."/>
        </authorList>
    </citation>
    <scope>NUCLEOTIDE SEQUENCE [LARGE SCALE GENOMIC DNA]</scope>
    <source>
        <strain evidence="3">YNK0</strain>
        <tissue evidence="3">Leaf</tissue>
    </source>
</reference>
<dbReference type="Pfam" id="PF08718">
    <property type="entry name" value="GLTP"/>
    <property type="match status" value="1"/>
</dbReference>
<comment type="caution">
    <text evidence="3">The sequence shown here is derived from an EMBL/GenBank/DDBJ whole genome shotgun (WGS) entry which is preliminary data.</text>
</comment>
<dbReference type="AlphaFoldDB" id="A0A835D5A2"/>
<dbReference type="OrthoDB" id="116883at2759"/>
<dbReference type="PANTHER" id="PTHR10219:SF43">
    <property type="entry name" value="GLYCOLIPID TRANSFER PROTEIN DOMAIN-CONTAINING PROTEIN"/>
    <property type="match status" value="1"/>
</dbReference>
<feature type="domain" description="Glycolipid transfer protein" evidence="2">
    <location>
        <begin position="20"/>
        <end position="67"/>
    </location>
</feature>
<dbReference type="InterPro" id="IPR014830">
    <property type="entry name" value="Glycolipid_transfer_prot_dom"/>
</dbReference>
<feature type="coiled-coil region" evidence="1">
    <location>
        <begin position="170"/>
        <end position="197"/>
    </location>
</feature>
<dbReference type="Proteomes" id="UP000655225">
    <property type="component" value="Unassembled WGS sequence"/>
</dbReference>
<dbReference type="GO" id="GO:0005829">
    <property type="term" value="C:cytosol"/>
    <property type="evidence" value="ECO:0007669"/>
    <property type="project" value="TreeGrafter"/>
</dbReference>
<keyword evidence="4" id="KW-1185">Reference proteome</keyword>
<gene>
    <name evidence="3" type="ORF">HHK36_023303</name>
</gene>
<proteinExistence type="predicted"/>
<evidence type="ECO:0000256" key="1">
    <source>
        <dbReference type="SAM" id="Coils"/>
    </source>
</evidence>
<dbReference type="GO" id="GO:1902388">
    <property type="term" value="F:ceramide 1-phosphate transfer activity"/>
    <property type="evidence" value="ECO:0007669"/>
    <property type="project" value="TreeGrafter"/>
</dbReference>